<feature type="binding site" evidence="8">
    <location>
        <begin position="193"/>
        <end position="196"/>
    </location>
    <ligand>
        <name>ATP</name>
        <dbReference type="ChEBI" id="CHEBI:30616"/>
    </ligand>
</feature>
<evidence type="ECO:0000256" key="3">
    <source>
        <dbReference type="ARBA" id="ARBA00022598"/>
    </source>
</evidence>
<evidence type="ECO:0000256" key="4">
    <source>
        <dbReference type="ARBA" id="ARBA00022655"/>
    </source>
</evidence>
<protein>
    <recommendedName>
        <fullName evidence="8">Pantothenate synthetase</fullName>
        <shortName evidence="8">PS</shortName>
        <ecNumber evidence="8">6.3.2.1</ecNumber>
    </recommendedName>
    <alternativeName>
        <fullName evidence="8">Pantoate--beta-alanine ligase</fullName>
    </alternativeName>
    <alternativeName>
        <fullName evidence="8">Pantoate-activating enzyme</fullName>
    </alternativeName>
</protein>
<dbReference type="HAMAP" id="MF_00158">
    <property type="entry name" value="PanC"/>
    <property type="match status" value="1"/>
</dbReference>
<dbReference type="AlphaFoldDB" id="C0QQF5"/>
<proteinExistence type="inferred from homology"/>
<evidence type="ECO:0000256" key="5">
    <source>
        <dbReference type="ARBA" id="ARBA00022741"/>
    </source>
</evidence>
<feature type="binding site" evidence="8">
    <location>
        <begin position="39"/>
        <end position="46"/>
    </location>
    <ligand>
        <name>ATP</name>
        <dbReference type="ChEBI" id="CHEBI:30616"/>
    </ligand>
</feature>
<dbReference type="Gene3D" id="3.40.50.620">
    <property type="entry name" value="HUPs"/>
    <property type="match status" value="1"/>
</dbReference>
<comment type="similarity">
    <text evidence="2 8">Belongs to the pantothenate synthetase family.</text>
</comment>
<feature type="binding site" evidence="8">
    <location>
        <position position="162"/>
    </location>
    <ligand>
        <name>(R)-pantoate</name>
        <dbReference type="ChEBI" id="CHEBI:15980"/>
    </ligand>
</feature>
<evidence type="ECO:0000256" key="6">
    <source>
        <dbReference type="ARBA" id="ARBA00022840"/>
    </source>
</evidence>
<comment type="subunit">
    <text evidence="8">Homodimer.</text>
</comment>
<comment type="subcellular location">
    <subcellularLocation>
        <location evidence="8">Cytoplasm</location>
    </subcellularLocation>
</comment>
<keyword evidence="4 8" id="KW-0566">Pantothenate biosynthesis</keyword>
<keyword evidence="10" id="KW-1185">Reference proteome</keyword>
<dbReference type="GO" id="GO:0015940">
    <property type="term" value="P:pantothenate biosynthetic process"/>
    <property type="evidence" value="ECO:0007669"/>
    <property type="project" value="UniProtKB-UniRule"/>
</dbReference>
<dbReference type="GO" id="GO:0005524">
    <property type="term" value="F:ATP binding"/>
    <property type="evidence" value="ECO:0007669"/>
    <property type="project" value="UniProtKB-KW"/>
</dbReference>
<keyword evidence="3 8" id="KW-0436">Ligase</keyword>
<dbReference type="Proteomes" id="UP000001366">
    <property type="component" value="Chromosome"/>
</dbReference>
<gene>
    <name evidence="8 9" type="primary">panC</name>
    <name evidence="9" type="ordered locus">PERMA_1115</name>
</gene>
<name>C0QQF5_PERMH</name>
<dbReference type="InterPro" id="IPR003721">
    <property type="entry name" value="Pantoate_ligase"/>
</dbReference>
<dbReference type="HOGENOM" id="CLU_047148_0_0_0"/>
<dbReference type="NCBIfam" id="TIGR00018">
    <property type="entry name" value="panC"/>
    <property type="match status" value="1"/>
</dbReference>
<comment type="catalytic activity">
    <reaction evidence="7 8">
        <text>(R)-pantoate + beta-alanine + ATP = (R)-pantothenate + AMP + diphosphate + H(+)</text>
        <dbReference type="Rhea" id="RHEA:10912"/>
        <dbReference type="ChEBI" id="CHEBI:15378"/>
        <dbReference type="ChEBI" id="CHEBI:15980"/>
        <dbReference type="ChEBI" id="CHEBI:29032"/>
        <dbReference type="ChEBI" id="CHEBI:30616"/>
        <dbReference type="ChEBI" id="CHEBI:33019"/>
        <dbReference type="ChEBI" id="CHEBI:57966"/>
        <dbReference type="ChEBI" id="CHEBI:456215"/>
        <dbReference type="EC" id="6.3.2.1"/>
    </reaction>
</comment>
<keyword evidence="6 8" id="KW-0067">ATP-binding</keyword>
<dbReference type="PaxDb" id="123214-PERMA_1115"/>
<dbReference type="SUPFAM" id="SSF52374">
    <property type="entry name" value="Nucleotidylyl transferase"/>
    <property type="match status" value="1"/>
</dbReference>
<evidence type="ECO:0000256" key="1">
    <source>
        <dbReference type="ARBA" id="ARBA00004990"/>
    </source>
</evidence>
<dbReference type="PANTHER" id="PTHR21299">
    <property type="entry name" value="CYTIDYLATE KINASE/PANTOATE-BETA-ALANINE LIGASE"/>
    <property type="match status" value="1"/>
</dbReference>
<dbReference type="GO" id="GO:0005829">
    <property type="term" value="C:cytosol"/>
    <property type="evidence" value="ECO:0007669"/>
    <property type="project" value="TreeGrafter"/>
</dbReference>
<dbReference type="EC" id="6.3.2.1" evidence="8"/>
<dbReference type="InterPro" id="IPR042176">
    <property type="entry name" value="Pantoate_ligase_C"/>
</dbReference>
<comment type="miscellaneous">
    <text evidence="8">The reaction proceeds by a bi uni uni bi ping pong mechanism.</text>
</comment>
<evidence type="ECO:0000256" key="7">
    <source>
        <dbReference type="ARBA" id="ARBA00048258"/>
    </source>
</evidence>
<keyword evidence="5 8" id="KW-0547">Nucleotide-binding</keyword>
<dbReference type="Pfam" id="PF02569">
    <property type="entry name" value="Pantoate_ligase"/>
    <property type="match status" value="1"/>
</dbReference>
<feature type="binding site" evidence="8">
    <location>
        <begin position="156"/>
        <end position="159"/>
    </location>
    <ligand>
        <name>ATP</name>
        <dbReference type="ChEBI" id="CHEBI:30616"/>
    </ligand>
</feature>
<dbReference type="NCBIfam" id="TIGR00125">
    <property type="entry name" value="cyt_tran_rel"/>
    <property type="match status" value="1"/>
</dbReference>
<accession>C0QQF5</accession>
<dbReference type="GO" id="GO:0004592">
    <property type="term" value="F:pantoate-beta-alanine ligase activity"/>
    <property type="evidence" value="ECO:0007669"/>
    <property type="project" value="UniProtKB-UniRule"/>
</dbReference>
<sequence length="289" mass="33382">MIKKVKERKSMLVKDISEMKSIIRELKKEGRSIGFVPTMGYLHEGHISLIRASKKENDITVVSIFVNPLQFGKNEDLDRYPRDLERDMEICRREGVDYLFYPSYEDMYPEGFSTYVVVEGITEKLCGAFRPGHFKGVTTVVTKLFNIVKPDRAYFGKKDYQQFKVIQKMVRDLNMDVQVIGCPIVREKDGLAMSSRNKYLSENERKAALSISRSLFEAKRLFDQGVDDVNRLKEEIKRIVLAHPEVREIQYVEIVDPETLESKEKAEKGDIIAIAVFVGDTRLIDNIQL</sequence>
<feature type="binding site" evidence="8">
    <location>
        <position position="70"/>
    </location>
    <ligand>
        <name>beta-alanine</name>
        <dbReference type="ChEBI" id="CHEBI:57966"/>
    </ligand>
</feature>
<evidence type="ECO:0000313" key="9">
    <source>
        <dbReference type="EMBL" id="ACO03547.1"/>
    </source>
</evidence>
<evidence type="ECO:0000256" key="8">
    <source>
        <dbReference type="HAMAP-Rule" id="MF_00158"/>
    </source>
</evidence>
<evidence type="ECO:0000256" key="2">
    <source>
        <dbReference type="ARBA" id="ARBA00009256"/>
    </source>
</evidence>
<dbReference type="eggNOG" id="COG0414">
    <property type="taxonomic scope" value="Bacteria"/>
</dbReference>
<feature type="binding site" evidence="8">
    <location>
        <position position="185"/>
    </location>
    <ligand>
        <name>ATP</name>
        <dbReference type="ChEBI" id="CHEBI:30616"/>
    </ligand>
</feature>
<keyword evidence="8" id="KW-0963">Cytoplasm</keyword>
<dbReference type="KEGG" id="pmx:PERMA_1115"/>
<dbReference type="Gene3D" id="3.30.1300.10">
    <property type="entry name" value="Pantoate-beta-alanine ligase, C-terminal domain"/>
    <property type="match status" value="1"/>
</dbReference>
<dbReference type="FunFam" id="3.30.1300.10:FF:000001">
    <property type="entry name" value="Pantothenate synthetase"/>
    <property type="match status" value="1"/>
</dbReference>
<dbReference type="FunFam" id="3.40.50.620:FF:000013">
    <property type="entry name" value="Pantothenate synthetase"/>
    <property type="match status" value="1"/>
</dbReference>
<dbReference type="EMBL" id="CP001230">
    <property type="protein sequence ID" value="ACO03547.1"/>
    <property type="molecule type" value="Genomic_DNA"/>
</dbReference>
<organism evidence="9 10">
    <name type="scientific">Persephonella marina (strain DSM 14350 / EX-H1)</name>
    <dbReference type="NCBI Taxonomy" id="123214"/>
    <lineage>
        <taxon>Bacteria</taxon>
        <taxon>Pseudomonadati</taxon>
        <taxon>Aquificota</taxon>
        <taxon>Aquificia</taxon>
        <taxon>Aquificales</taxon>
        <taxon>Hydrogenothermaceae</taxon>
        <taxon>Persephonella</taxon>
    </lineage>
</organism>
<dbReference type="PANTHER" id="PTHR21299:SF1">
    <property type="entry name" value="PANTOATE--BETA-ALANINE LIGASE"/>
    <property type="match status" value="1"/>
</dbReference>
<dbReference type="InterPro" id="IPR014729">
    <property type="entry name" value="Rossmann-like_a/b/a_fold"/>
</dbReference>
<comment type="function">
    <text evidence="8">Catalyzes the condensation of pantoate with beta-alanine in an ATP-dependent reaction via a pantoyl-adenylate intermediate.</text>
</comment>
<feature type="active site" description="Proton donor" evidence="8">
    <location>
        <position position="46"/>
    </location>
</feature>
<comment type="pathway">
    <text evidence="1 8">Cofactor biosynthesis; (R)-pantothenate biosynthesis; (R)-pantothenate from (R)-pantoate and beta-alanine: step 1/1.</text>
</comment>
<dbReference type="InterPro" id="IPR004821">
    <property type="entry name" value="Cyt_trans-like"/>
</dbReference>
<reference evidence="9 10" key="1">
    <citation type="journal article" date="2009" name="J. Bacteriol.">
        <title>Complete and draft genome sequences of six members of the Aquificales.</title>
        <authorList>
            <person name="Reysenbach A.L."/>
            <person name="Hamamura N."/>
            <person name="Podar M."/>
            <person name="Griffiths E."/>
            <person name="Ferreira S."/>
            <person name="Hochstein R."/>
            <person name="Heidelberg J."/>
            <person name="Johnson J."/>
            <person name="Mead D."/>
            <person name="Pohorille A."/>
            <person name="Sarmiento M."/>
            <person name="Schweighofer K."/>
            <person name="Seshadri R."/>
            <person name="Voytek M.A."/>
        </authorList>
    </citation>
    <scope>NUCLEOTIDE SEQUENCE [LARGE SCALE GENOMIC DNA]</scope>
    <source>
        <strain evidence="10">DSM 14350 / EX-H1</strain>
    </source>
</reference>
<dbReference type="CDD" id="cd00560">
    <property type="entry name" value="PanC"/>
    <property type="match status" value="1"/>
</dbReference>
<dbReference type="UniPathway" id="UPA00028">
    <property type="reaction ID" value="UER00005"/>
</dbReference>
<dbReference type="STRING" id="123214.PERMA_1115"/>
<evidence type="ECO:0000313" key="10">
    <source>
        <dbReference type="Proteomes" id="UP000001366"/>
    </source>
</evidence>
<feature type="binding site" evidence="8">
    <location>
        <position position="70"/>
    </location>
    <ligand>
        <name>(R)-pantoate</name>
        <dbReference type="ChEBI" id="CHEBI:15980"/>
    </ligand>
</feature>